<dbReference type="Pfam" id="PF11526">
    <property type="entry name" value="Pfc11_Clp1_ID"/>
    <property type="match status" value="1"/>
</dbReference>
<evidence type="ECO:0000259" key="2">
    <source>
        <dbReference type="PROSITE" id="PS51391"/>
    </source>
</evidence>
<feature type="compositionally biased region" description="Polar residues" evidence="1">
    <location>
        <begin position="158"/>
        <end position="170"/>
    </location>
</feature>
<dbReference type="PROSITE" id="PS51391">
    <property type="entry name" value="CID"/>
    <property type="match status" value="1"/>
</dbReference>
<feature type="compositionally biased region" description="Low complexity" evidence="1">
    <location>
        <begin position="191"/>
        <end position="223"/>
    </location>
</feature>
<reference evidence="3 4" key="1">
    <citation type="journal article" date="2013" name="BMC Genomics">
        <title>The genome and transcriptome of the pine saprophyte Ophiostoma piceae, and a comparison with the bark beetle-associated pine pathogen Grosmannia clavigera.</title>
        <authorList>
            <person name="Haridas S."/>
            <person name="Wang Y."/>
            <person name="Lim L."/>
            <person name="Massoumi Alamouti S."/>
            <person name="Jackman S."/>
            <person name="Docking R."/>
            <person name="Robertson G."/>
            <person name="Birol I."/>
            <person name="Bohlmann J."/>
            <person name="Breuil C."/>
        </authorList>
    </citation>
    <scope>NUCLEOTIDE SEQUENCE [LARGE SCALE GENOMIC DNA]</scope>
    <source>
        <strain evidence="3 4">UAMH 11346</strain>
    </source>
</reference>
<keyword evidence="4" id="KW-1185">Reference proteome</keyword>
<dbReference type="PANTHER" id="PTHR15921">
    <property type="entry name" value="PRE-MRNA CLEAVAGE COMPLEX II"/>
    <property type="match status" value="1"/>
</dbReference>
<feature type="compositionally biased region" description="Gly residues" evidence="1">
    <location>
        <begin position="792"/>
        <end position="820"/>
    </location>
</feature>
<dbReference type="GO" id="GO:0000993">
    <property type="term" value="F:RNA polymerase II complex binding"/>
    <property type="evidence" value="ECO:0007669"/>
    <property type="project" value="InterPro"/>
</dbReference>
<proteinExistence type="predicted"/>
<dbReference type="GO" id="GO:0005737">
    <property type="term" value="C:cytoplasm"/>
    <property type="evidence" value="ECO:0007669"/>
    <property type="project" value="TreeGrafter"/>
</dbReference>
<dbReference type="OMA" id="ARSDFAN"/>
<evidence type="ECO:0000313" key="4">
    <source>
        <dbReference type="Proteomes" id="UP000016923"/>
    </source>
</evidence>
<dbReference type="SUPFAM" id="SSF48464">
    <property type="entry name" value="ENTH/VHS domain"/>
    <property type="match status" value="1"/>
</dbReference>
<sequence>MTYEDHSEDVAADFRDALEGLTGNNRVEITTLTVIARENTEYAHGISEVLQEHIKKVTPARKLPALYLLDSIVKNVGTPYTIYFSRGLYATFMNAYASVDNATRRKMDEMLKTWKEPVPGSVDPRPVFTLETVRPIENALMKVRSTTLQAQHEHLRSEQQLLSRSRPQSNTPYRETPTPPGGRPGYPPQGPHGQQPPQQAYPIHPGQQQTTQTTPQPPIHATAGGPFQPPAPQLQHNQAPGSRVTSEALTEDVERLIQATKAERAEKAYDSSVAARLEALLNLQTILRSQNLEYDKLVLVRKQIDALAVNLPPHLRAQAGLTPTPPVSGYPFQPPPQQQRASSQQPQQQQPPQLSAAIMAALAAAQAKQAGQPAATPTPPPPQVPQLQQALLAASRLAGGLSPAPGNANATPGGPANPMALMEMLKKAGILPQGAAGQPAPQIPVPQAPPGLNIQGLAGIIASIQSPAFGVREPLREISNEVTFSAASLKQFRPHLLPLLYDDLGPPCTQCGRRFRTDDAGRAAKTAHMDWHFRVHQRIVEAERRGQHRSWYVDQADWVQSRETADSDGSGHAGDGHGSGASGVAGGRATGGSGAAAGSGNGAAGAKLQWIPVPTGNTSTNQICPICQEKFELKWLDEAQEWVWIDAIKVGPRVYHASCHAEATRSGNNRETPAAAAMSAMMSGGGGHLPGVSVPIPTGPAADRNRYQSHGRNTPEPVLGKRKAEDNFNNRGNGGKNGARGGHNHAGTAGNGVASGTGGAAGAAGRKKKRGGLGGPGGIRRPPDLDRVDPDIGGGAGTGDGAGSGRSYGRNGGKMRGGGNDDSEDAKVDLNALPY</sequence>
<feature type="region of interest" description="Disordered" evidence="1">
    <location>
        <begin position="148"/>
        <end position="246"/>
    </location>
</feature>
<dbReference type="VEuPathDB" id="FungiDB:F503_04370"/>
<feature type="compositionally biased region" description="Pro residues" evidence="1">
    <location>
        <begin position="177"/>
        <end position="190"/>
    </location>
</feature>
<dbReference type="FunFam" id="1.25.40.90:FF:000016">
    <property type="entry name" value="mRNA cleavage factor complex component Pcf11"/>
    <property type="match status" value="1"/>
</dbReference>
<feature type="compositionally biased region" description="Pro residues" evidence="1">
    <location>
        <begin position="323"/>
        <end position="337"/>
    </location>
</feature>
<feature type="compositionally biased region" description="Gly residues" evidence="1">
    <location>
        <begin position="749"/>
        <end position="762"/>
    </location>
</feature>
<dbReference type="GO" id="GO:0003729">
    <property type="term" value="F:mRNA binding"/>
    <property type="evidence" value="ECO:0007669"/>
    <property type="project" value="InterPro"/>
</dbReference>
<feature type="compositionally biased region" description="Gly residues" evidence="1">
    <location>
        <begin position="571"/>
        <end position="602"/>
    </location>
</feature>
<dbReference type="AlphaFoldDB" id="S3CQC2"/>
<dbReference type="Proteomes" id="UP000016923">
    <property type="component" value="Unassembled WGS sequence"/>
</dbReference>
<feature type="compositionally biased region" description="Basic and acidic residues" evidence="1">
    <location>
        <begin position="781"/>
        <end position="790"/>
    </location>
</feature>
<protein>
    <submittedName>
        <fullName evidence="3">Mrna cleavage factor complex component pcf11</fullName>
    </submittedName>
</protein>
<dbReference type="SMART" id="SM00582">
    <property type="entry name" value="RPR"/>
    <property type="match status" value="1"/>
</dbReference>
<dbReference type="HOGENOM" id="CLU_015606_0_0_1"/>
<dbReference type="CDD" id="cd16982">
    <property type="entry name" value="CID_Pcf11"/>
    <property type="match status" value="1"/>
</dbReference>
<dbReference type="GO" id="GO:0005849">
    <property type="term" value="C:mRNA cleavage factor complex"/>
    <property type="evidence" value="ECO:0007669"/>
    <property type="project" value="InterPro"/>
</dbReference>
<name>S3CQC2_OPHP1</name>
<dbReference type="GO" id="GO:0006369">
    <property type="term" value="P:termination of RNA polymerase II transcription"/>
    <property type="evidence" value="ECO:0007669"/>
    <property type="project" value="InterPro"/>
</dbReference>
<feature type="domain" description="CID" evidence="2">
    <location>
        <begin position="6"/>
        <end position="144"/>
    </location>
</feature>
<dbReference type="InterPro" id="IPR021605">
    <property type="entry name" value="Pcf11_Clp1-ID"/>
</dbReference>
<dbReference type="STRING" id="1262450.S3CQC2"/>
<evidence type="ECO:0000256" key="1">
    <source>
        <dbReference type="SAM" id="MobiDB-lite"/>
    </source>
</evidence>
<dbReference type="InterPro" id="IPR054127">
    <property type="entry name" value="Pcf11_C"/>
</dbReference>
<dbReference type="eggNOG" id="KOG2071">
    <property type="taxonomic scope" value="Eukaryota"/>
</dbReference>
<feature type="region of interest" description="Disordered" evidence="1">
    <location>
        <begin position="562"/>
        <end position="602"/>
    </location>
</feature>
<dbReference type="Pfam" id="PF04818">
    <property type="entry name" value="CID"/>
    <property type="match status" value="1"/>
</dbReference>
<dbReference type="Pfam" id="PF21936">
    <property type="entry name" value="Pcf11_C"/>
    <property type="match status" value="1"/>
</dbReference>
<dbReference type="EMBL" id="KE148148">
    <property type="protein sequence ID" value="EPE08783.1"/>
    <property type="molecule type" value="Genomic_DNA"/>
</dbReference>
<dbReference type="InterPro" id="IPR008942">
    <property type="entry name" value="ENTH_VHS"/>
</dbReference>
<dbReference type="InterPro" id="IPR047415">
    <property type="entry name" value="Pcf11_CID"/>
</dbReference>
<feature type="compositionally biased region" description="Gly residues" evidence="1">
    <location>
        <begin position="732"/>
        <end position="741"/>
    </location>
</feature>
<feature type="region of interest" description="Disordered" evidence="1">
    <location>
        <begin position="697"/>
        <end position="835"/>
    </location>
</feature>
<feature type="region of interest" description="Disordered" evidence="1">
    <location>
        <begin position="318"/>
        <end position="354"/>
    </location>
</feature>
<feature type="compositionally biased region" description="Low complexity" evidence="1">
    <location>
        <begin position="338"/>
        <end position="354"/>
    </location>
</feature>
<feature type="compositionally biased region" description="Polar residues" evidence="1">
    <location>
        <begin position="234"/>
        <end position="246"/>
    </location>
</feature>
<dbReference type="PANTHER" id="PTHR15921:SF3">
    <property type="entry name" value="PRE-MRNA CLEAVAGE COMPLEX 2 PROTEIN PCF11"/>
    <property type="match status" value="1"/>
</dbReference>
<dbReference type="OrthoDB" id="343582at2759"/>
<dbReference type="InterPro" id="IPR045154">
    <property type="entry name" value="PCF11-like"/>
</dbReference>
<evidence type="ECO:0000313" key="3">
    <source>
        <dbReference type="EMBL" id="EPE08783.1"/>
    </source>
</evidence>
<organism evidence="3 4">
    <name type="scientific">Ophiostoma piceae (strain UAMH 11346)</name>
    <name type="common">Sap stain fungus</name>
    <dbReference type="NCBI Taxonomy" id="1262450"/>
    <lineage>
        <taxon>Eukaryota</taxon>
        <taxon>Fungi</taxon>
        <taxon>Dikarya</taxon>
        <taxon>Ascomycota</taxon>
        <taxon>Pezizomycotina</taxon>
        <taxon>Sordariomycetes</taxon>
        <taxon>Sordariomycetidae</taxon>
        <taxon>Ophiostomatales</taxon>
        <taxon>Ophiostomataceae</taxon>
        <taxon>Ophiostoma</taxon>
    </lineage>
</organism>
<dbReference type="Gene3D" id="1.25.40.90">
    <property type="match status" value="1"/>
</dbReference>
<accession>S3CQC2</accession>
<dbReference type="GO" id="GO:0031124">
    <property type="term" value="P:mRNA 3'-end processing"/>
    <property type="evidence" value="ECO:0007669"/>
    <property type="project" value="InterPro"/>
</dbReference>
<dbReference type="InterPro" id="IPR006569">
    <property type="entry name" value="CID_dom"/>
</dbReference>
<gene>
    <name evidence="3" type="ORF">F503_04370</name>
</gene>